<gene>
    <name evidence="2" type="ORF">F8M41_020174</name>
</gene>
<dbReference type="AlphaFoldDB" id="A0A8H4EJX8"/>
<sequence>MKITPKKNKLTSSSVAGFQETVNAGKKFTLFLLGYSSENGEINYTELSGKASFEGLDQNMIEKIRGHPEELAKINFPFKCEQESLNKIYTELPNYHYDKTVNEFTSDINNHEAIITNWSSAYGEIIKESLETNHFYVELKENKKTKSLILLFFEKNEKEYYYLDLRITFDKLISNEYFYFLFDKNYKLINELEEENEELYDKNKDFNVKNNTQHKIINRLTKKNSNLSIENHQLKKEYENFKVRIKNLKNYSDMLNDILAQQCFSCRCEVKINNYPVMAKINSGCDGYSSISKNKQQNLA</sequence>
<proteinExistence type="predicted"/>
<dbReference type="Proteomes" id="UP000439903">
    <property type="component" value="Unassembled WGS sequence"/>
</dbReference>
<organism evidence="2 3">
    <name type="scientific">Gigaspora margarita</name>
    <dbReference type="NCBI Taxonomy" id="4874"/>
    <lineage>
        <taxon>Eukaryota</taxon>
        <taxon>Fungi</taxon>
        <taxon>Fungi incertae sedis</taxon>
        <taxon>Mucoromycota</taxon>
        <taxon>Glomeromycotina</taxon>
        <taxon>Glomeromycetes</taxon>
        <taxon>Diversisporales</taxon>
        <taxon>Gigasporaceae</taxon>
        <taxon>Gigaspora</taxon>
    </lineage>
</organism>
<dbReference type="EMBL" id="WTPW01000547">
    <property type="protein sequence ID" value="KAF0501061.1"/>
    <property type="molecule type" value="Genomic_DNA"/>
</dbReference>
<accession>A0A8H4EJX8</accession>
<dbReference type="OrthoDB" id="10570545at2759"/>
<name>A0A8H4EJX8_GIGMA</name>
<keyword evidence="3" id="KW-1185">Reference proteome</keyword>
<protein>
    <submittedName>
        <fullName evidence="2">Uncharacterized protein</fullName>
    </submittedName>
</protein>
<evidence type="ECO:0000313" key="2">
    <source>
        <dbReference type="EMBL" id="KAF0501061.1"/>
    </source>
</evidence>
<feature type="coiled-coil region" evidence="1">
    <location>
        <begin position="182"/>
        <end position="251"/>
    </location>
</feature>
<evidence type="ECO:0000256" key="1">
    <source>
        <dbReference type="SAM" id="Coils"/>
    </source>
</evidence>
<evidence type="ECO:0000313" key="3">
    <source>
        <dbReference type="Proteomes" id="UP000439903"/>
    </source>
</evidence>
<reference evidence="2 3" key="1">
    <citation type="journal article" date="2019" name="Environ. Microbiol.">
        <title>At the nexus of three kingdoms: the genome of the mycorrhizal fungus Gigaspora margarita provides insights into plant, endobacterial and fungal interactions.</title>
        <authorList>
            <person name="Venice F."/>
            <person name="Ghignone S."/>
            <person name="Salvioli di Fossalunga A."/>
            <person name="Amselem J."/>
            <person name="Novero M."/>
            <person name="Xianan X."/>
            <person name="Sedzielewska Toro K."/>
            <person name="Morin E."/>
            <person name="Lipzen A."/>
            <person name="Grigoriev I.V."/>
            <person name="Henrissat B."/>
            <person name="Martin F.M."/>
            <person name="Bonfante P."/>
        </authorList>
    </citation>
    <scope>NUCLEOTIDE SEQUENCE [LARGE SCALE GENOMIC DNA]</scope>
    <source>
        <strain evidence="2 3">BEG34</strain>
    </source>
</reference>
<comment type="caution">
    <text evidence="2">The sequence shown here is derived from an EMBL/GenBank/DDBJ whole genome shotgun (WGS) entry which is preliminary data.</text>
</comment>
<keyword evidence="1" id="KW-0175">Coiled coil</keyword>